<dbReference type="SUPFAM" id="SSF53474">
    <property type="entry name" value="alpha/beta-Hydrolases"/>
    <property type="match status" value="1"/>
</dbReference>
<sequence length="302" mass="34106">MNFFSAHLPHWIGLTLMEWMELWQGLGSIVGIGAIAYLLLCFVVWKWQNRLIFFPSSQITNTPEQWGMDYEVISIPIPERSQEFLYSWWIPASGPPRGVVLQLHGNGFNVGANLDQSHVFHQLGYSVLLFDYRGYGQSRGPFPREKQVYEDAEVALDYLLKERGCRACDVVVYGHSLGGAIAIELATHHPDLAALIIQCSFTSLTDMIDHDGIYKIFPVQLLLNHHFDSLSKLPHLNLPILFIHSAQDRRIPARMSQTLFEAAKHPHKALYIVPDAGHNNAASAGGEPYRQQVDQFLSQLSS</sequence>
<feature type="domain" description="Serine aminopeptidase S33" evidence="2">
    <location>
        <begin position="95"/>
        <end position="205"/>
    </location>
</feature>
<gene>
    <name evidence="3" type="ORF">K4A83_14120</name>
</gene>
<dbReference type="EMBL" id="JAIHOM010000069">
    <property type="protein sequence ID" value="MCW6037400.1"/>
    <property type="molecule type" value="Genomic_DNA"/>
</dbReference>
<dbReference type="GO" id="GO:0016787">
    <property type="term" value="F:hydrolase activity"/>
    <property type="evidence" value="ECO:0007669"/>
    <property type="project" value="UniProtKB-KW"/>
</dbReference>
<dbReference type="Pfam" id="PF12146">
    <property type="entry name" value="Hydrolase_4"/>
    <property type="match status" value="1"/>
</dbReference>
<feature type="transmembrane region" description="Helical" evidence="1">
    <location>
        <begin position="22"/>
        <end position="45"/>
    </location>
</feature>
<protein>
    <submittedName>
        <fullName evidence="3">Alpha/beta hydrolase</fullName>
    </submittedName>
</protein>
<keyword evidence="1" id="KW-0812">Transmembrane</keyword>
<organism evidence="3 4">
    <name type="scientific">Spirulina subsalsa FACHB-351</name>
    <dbReference type="NCBI Taxonomy" id="234711"/>
    <lineage>
        <taxon>Bacteria</taxon>
        <taxon>Bacillati</taxon>
        <taxon>Cyanobacteriota</taxon>
        <taxon>Cyanophyceae</taxon>
        <taxon>Spirulinales</taxon>
        <taxon>Spirulinaceae</taxon>
        <taxon>Spirulina</taxon>
    </lineage>
</organism>
<accession>A0ABT3L7D7</accession>
<dbReference type="RefSeq" id="WP_265265255.1">
    <property type="nucleotide sequence ID" value="NZ_JAIHOM010000069.1"/>
</dbReference>
<dbReference type="Proteomes" id="UP001526426">
    <property type="component" value="Unassembled WGS sequence"/>
</dbReference>
<evidence type="ECO:0000313" key="4">
    <source>
        <dbReference type="Proteomes" id="UP001526426"/>
    </source>
</evidence>
<evidence type="ECO:0000259" key="2">
    <source>
        <dbReference type="Pfam" id="PF12146"/>
    </source>
</evidence>
<dbReference type="InterPro" id="IPR029058">
    <property type="entry name" value="AB_hydrolase_fold"/>
</dbReference>
<keyword evidence="1" id="KW-1133">Transmembrane helix</keyword>
<dbReference type="Gene3D" id="3.40.50.1820">
    <property type="entry name" value="alpha/beta hydrolase"/>
    <property type="match status" value="1"/>
</dbReference>
<keyword evidence="1" id="KW-0472">Membrane</keyword>
<comment type="caution">
    <text evidence="3">The sequence shown here is derived from an EMBL/GenBank/DDBJ whole genome shotgun (WGS) entry which is preliminary data.</text>
</comment>
<dbReference type="PANTHER" id="PTHR12277">
    <property type="entry name" value="ALPHA/BETA HYDROLASE DOMAIN-CONTAINING PROTEIN"/>
    <property type="match status" value="1"/>
</dbReference>
<name>A0ABT3L7D7_9CYAN</name>
<keyword evidence="4" id="KW-1185">Reference proteome</keyword>
<dbReference type="InterPro" id="IPR022742">
    <property type="entry name" value="Hydrolase_4"/>
</dbReference>
<proteinExistence type="predicted"/>
<evidence type="ECO:0000313" key="3">
    <source>
        <dbReference type="EMBL" id="MCW6037400.1"/>
    </source>
</evidence>
<reference evidence="3 4" key="1">
    <citation type="submission" date="2021-08" db="EMBL/GenBank/DDBJ databases">
        <title>Draft genome sequence of Spirulina subsalsa with high tolerance to salinity and hype-accumulation of phycocyanin.</title>
        <authorList>
            <person name="Pei H."/>
            <person name="Jiang L."/>
        </authorList>
    </citation>
    <scope>NUCLEOTIDE SEQUENCE [LARGE SCALE GENOMIC DNA]</scope>
    <source>
        <strain evidence="3 4">FACHB-351</strain>
    </source>
</reference>
<evidence type="ECO:0000256" key="1">
    <source>
        <dbReference type="SAM" id="Phobius"/>
    </source>
</evidence>
<keyword evidence="3" id="KW-0378">Hydrolase</keyword>
<dbReference type="PANTHER" id="PTHR12277:SF81">
    <property type="entry name" value="PROTEIN ABHD13"/>
    <property type="match status" value="1"/>
</dbReference>